<gene>
    <name evidence="1" type="ORF">S01H4_27786</name>
</gene>
<organism evidence="1">
    <name type="scientific">marine sediment metagenome</name>
    <dbReference type="NCBI Taxonomy" id="412755"/>
    <lineage>
        <taxon>unclassified sequences</taxon>
        <taxon>metagenomes</taxon>
        <taxon>ecological metagenomes</taxon>
    </lineage>
</organism>
<proteinExistence type="predicted"/>
<evidence type="ECO:0000313" key="1">
    <source>
        <dbReference type="EMBL" id="GAG79600.1"/>
    </source>
</evidence>
<reference evidence="1" key="1">
    <citation type="journal article" date="2014" name="Front. Microbiol.">
        <title>High frequency of phylogenetically diverse reductive dehalogenase-homologous genes in deep subseafloor sedimentary metagenomes.</title>
        <authorList>
            <person name="Kawai M."/>
            <person name="Futagami T."/>
            <person name="Toyoda A."/>
            <person name="Takaki Y."/>
            <person name="Nishi S."/>
            <person name="Hori S."/>
            <person name="Arai W."/>
            <person name="Tsubouchi T."/>
            <person name="Morono Y."/>
            <person name="Uchiyama I."/>
            <person name="Ito T."/>
            <person name="Fujiyama A."/>
            <person name="Inagaki F."/>
            <person name="Takami H."/>
        </authorList>
    </citation>
    <scope>NUCLEOTIDE SEQUENCE</scope>
    <source>
        <strain evidence="1">Expedition CK06-06</strain>
    </source>
</reference>
<sequence>MSKNFTQEDLDRIIKYALEEGRKHPNKTIYVHPEVFEEMMKCKFR</sequence>
<accession>X1AAW8</accession>
<name>X1AAW8_9ZZZZ</name>
<dbReference type="EMBL" id="BART01013657">
    <property type="protein sequence ID" value="GAG79600.1"/>
    <property type="molecule type" value="Genomic_DNA"/>
</dbReference>
<dbReference type="AlphaFoldDB" id="X1AAW8"/>
<comment type="caution">
    <text evidence="1">The sequence shown here is derived from an EMBL/GenBank/DDBJ whole genome shotgun (WGS) entry which is preliminary data.</text>
</comment>
<protein>
    <submittedName>
        <fullName evidence="1">Uncharacterized protein</fullName>
    </submittedName>
</protein>
<feature type="non-terminal residue" evidence="1">
    <location>
        <position position="45"/>
    </location>
</feature>